<comment type="caution">
    <text evidence="2">The sequence shown here is derived from an EMBL/GenBank/DDBJ whole genome shotgun (WGS) entry which is preliminary data.</text>
</comment>
<accession>A0A7V8K6G5</accession>
<dbReference type="Proteomes" id="UP000462066">
    <property type="component" value="Unassembled WGS sequence"/>
</dbReference>
<evidence type="ECO:0000313" key="2">
    <source>
        <dbReference type="EMBL" id="KAF1685071.1"/>
    </source>
</evidence>
<keyword evidence="1" id="KW-0812">Transmembrane</keyword>
<dbReference type="EMBL" id="MWIP01000017">
    <property type="protein sequence ID" value="KAF1685071.1"/>
    <property type="molecule type" value="Genomic_DNA"/>
</dbReference>
<feature type="transmembrane region" description="Helical" evidence="1">
    <location>
        <begin position="20"/>
        <end position="38"/>
    </location>
</feature>
<dbReference type="AlphaFoldDB" id="A0A7V8K6G5"/>
<reference evidence="2 3" key="1">
    <citation type="submission" date="2017-10" db="EMBL/GenBank/DDBJ databases">
        <title>Whole genome sequencing of Pseudoxanthomonas broegbernensis DSM 12573(T).</title>
        <authorList>
            <person name="Kumar S."/>
            <person name="Bansal K."/>
            <person name="Kaur A."/>
            <person name="Patil P."/>
            <person name="Sharma S."/>
            <person name="Patil P.B."/>
        </authorList>
    </citation>
    <scope>NUCLEOTIDE SEQUENCE [LARGE SCALE GENOMIC DNA]</scope>
    <source>
        <strain evidence="2 3">DSM 12573</strain>
    </source>
</reference>
<protein>
    <submittedName>
        <fullName evidence="2">Uncharacterized protein</fullName>
    </submittedName>
</protein>
<sequence>MFNTYSVEVRSKIDGLVKQVLFTSAGVQAITIGAFLSGSPPQLPVNAIYLLKCGWLALSISIVLSLCFMLGQVLAMVAVGFRFKSKLESGRKGAELLVAPLPMRIFNWVVGLGAFVSCAFGSMALSLAAMRLVGGLGGT</sequence>
<evidence type="ECO:0000256" key="1">
    <source>
        <dbReference type="SAM" id="Phobius"/>
    </source>
</evidence>
<keyword evidence="1" id="KW-0472">Membrane</keyword>
<keyword evidence="3" id="KW-1185">Reference proteome</keyword>
<feature type="transmembrane region" description="Helical" evidence="1">
    <location>
        <begin position="105"/>
        <end position="129"/>
    </location>
</feature>
<evidence type="ECO:0000313" key="3">
    <source>
        <dbReference type="Proteomes" id="UP000462066"/>
    </source>
</evidence>
<name>A0A7V8K6G5_9GAMM</name>
<organism evidence="2 3">
    <name type="scientific">Pseudoxanthomonas broegbernensis</name>
    <dbReference type="NCBI Taxonomy" id="83619"/>
    <lineage>
        <taxon>Bacteria</taxon>
        <taxon>Pseudomonadati</taxon>
        <taxon>Pseudomonadota</taxon>
        <taxon>Gammaproteobacteria</taxon>
        <taxon>Lysobacterales</taxon>
        <taxon>Lysobacteraceae</taxon>
        <taxon>Pseudoxanthomonas</taxon>
    </lineage>
</organism>
<gene>
    <name evidence="2" type="ORF">B1992_13180</name>
</gene>
<keyword evidence="1" id="KW-1133">Transmembrane helix</keyword>
<feature type="transmembrane region" description="Helical" evidence="1">
    <location>
        <begin position="58"/>
        <end position="84"/>
    </location>
</feature>
<proteinExistence type="predicted"/>